<evidence type="ECO:0000313" key="2">
    <source>
        <dbReference type="WBParaSite" id="PS1159_v2.g15061.t1"/>
    </source>
</evidence>
<dbReference type="WBParaSite" id="PS1159_v2.g15061.t1">
    <property type="protein sequence ID" value="PS1159_v2.g15061.t1"/>
    <property type="gene ID" value="PS1159_v2.g15061"/>
</dbReference>
<accession>A0AC35F920</accession>
<protein>
    <submittedName>
        <fullName evidence="2">Uncharacterized protein</fullName>
    </submittedName>
</protein>
<reference evidence="2" key="1">
    <citation type="submission" date="2022-11" db="UniProtKB">
        <authorList>
            <consortium name="WormBaseParasite"/>
        </authorList>
    </citation>
    <scope>IDENTIFICATION</scope>
</reference>
<evidence type="ECO:0000313" key="1">
    <source>
        <dbReference type="Proteomes" id="UP000887580"/>
    </source>
</evidence>
<sequence>MPKQKCENSASDDSESYDSDASILVYHPILTYAELSDDAVEDERRKSSGSNDEAAEIEEAENFQTPHSSRPRRRCVKATIKQEISKRVKKVSSNASSNPPIPLKKRITYRTVVKAAYEHEIHQVLLPQFHYSVTFPNRTAYKRWKNPLPFNNCILPNFLPIHYDAALEKFRSLRNGTEIPHASTLILGDSILASCNFEEKLDSTVSIMITFPNKAEDFTDSFTKKIIDCANDFTFKNIVIAFGTEFILYDPDLKAAVDAARNFIISILNTFNKYFESKPYVRIILLTLPQVNSNSSTIDFSYDFSYFNKQMRKFVHKYRDEIKEKQNIDFCLFDWEKKSIMFKKSNVEHVSRRYQILLNHLSKYTSVTDY</sequence>
<dbReference type="Proteomes" id="UP000887580">
    <property type="component" value="Unplaced"/>
</dbReference>
<proteinExistence type="predicted"/>
<name>A0AC35F920_9BILA</name>
<organism evidence="1 2">
    <name type="scientific">Panagrolaimus sp. PS1159</name>
    <dbReference type="NCBI Taxonomy" id="55785"/>
    <lineage>
        <taxon>Eukaryota</taxon>
        <taxon>Metazoa</taxon>
        <taxon>Ecdysozoa</taxon>
        <taxon>Nematoda</taxon>
        <taxon>Chromadorea</taxon>
        <taxon>Rhabditida</taxon>
        <taxon>Tylenchina</taxon>
        <taxon>Panagrolaimomorpha</taxon>
        <taxon>Panagrolaimoidea</taxon>
        <taxon>Panagrolaimidae</taxon>
        <taxon>Panagrolaimus</taxon>
    </lineage>
</organism>